<protein>
    <submittedName>
        <fullName evidence="10">3-dehydroquinate synthase family protein</fullName>
    </submittedName>
</protein>
<dbReference type="InterPro" id="IPR056179">
    <property type="entry name" value="DHQS_C"/>
</dbReference>
<keyword evidence="5" id="KW-0520">NAD</keyword>
<evidence type="ECO:0000256" key="2">
    <source>
        <dbReference type="ARBA" id="ARBA00001941"/>
    </source>
</evidence>
<reference evidence="10" key="1">
    <citation type="submission" date="2018-12" db="EMBL/GenBank/DDBJ databases">
        <title>Three Rhizobium rhizogenes strains isolated from the same crown gall tumor carry diverse plasmids.</title>
        <authorList>
            <person name="Pulawska J."/>
            <person name="Kuzmanovic N."/>
        </authorList>
    </citation>
    <scope>NUCLEOTIDE SEQUENCE</scope>
    <source>
        <strain evidence="10">C6.5</strain>
        <plasmid evidence="10">pC6.5b</plasmid>
    </source>
</reference>
<comment type="cofactor">
    <cofactor evidence="1">
        <name>NAD(+)</name>
        <dbReference type="ChEBI" id="CHEBI:57540"/>
    </cofactor>
</comment>
<evidence type="ECO:0000256" key="4">
    <source>
        <dbReference type="ARBA" id="ARBA00022741"/>
    </source>
</evidence>
<keyword evidence="6" id="KW-0456">Lyase</keyword>
<comment type="cofactor">
    <cofactor evidence="2">
        <name>Co(2+)</name>
        <dbReference type="ChEBI" id="CHEBI:48828"/>
    </cofactor>
</comment>
<evidence type="ECO:0000313" key="10">
    <source>
        <dbReference type="EMBL" id="QCL10247.1"/>
    </source>
</evidence>
<dbReference type="GO" id="GO:0046872">
    <property type="term" value="F:metal ion binding"/>
    <property type="evidence" value="ECO:0007669"/>
    <property type="project" value="UniProtKB-KW"/>
</dbReference>
<geneLocation type="plasmid" evidence="10">
    <name>pC6.5b</name>
</geneLocation>
<evidence type="ECO:0000259" key="9">
    <source>
        <dbReference type="Pfam" id="PF24621"/>
    </source>
</evidence>
<dbReference type="AlphaFoldDB" id="A0A7S4ZTX1"/>
<dbReference type="Gene3D" id="1.20.1090.10">
    <property type="entry name" value="Dehydroquinate synthase-like - alpha domain"/>
    <property type="match status" value="1"/>
</dbReference>
<dbReference type="InterPro" id="IPR030960">
    <property type="entry name" value="DHQS/DOIS_N"/>
</dbReference>
<evidence type="ECO:0000256" key="1">
    <source>
        <dbReference type="ARBA" id="ARBA00001911"/>
    </source>
</evidence>
<dbReference type="CDD" id="cd08199">
    <property type="entry name" value="EEVS"/>
    <property type="match status" value="1"/>
</dbReference>
<gene>
    <name evidence="10" type="ORF">pC6.5b_353</name>
</gene>
<evidence type="ECO:0000256" key="6">
    <source>
        <dbReference type="ARBA" id="ARBA00023239"/>
    </source>
</evidence>
<sequence length="316" mass="34822">MEDLKFEVEIHIISAGEQNKSVSEVLRLIDAMDDFKISRRSDAIIAFGGGVVLDIVGLAANLFRRGVPSIRVPTTLMAQIDAGIGVKTGINYSNKKNHLGTYYAPSSVIIDRTFLRSLSDREIRNGLAEILKIALVKDAALFALLQKTADRIVDHRLQGAADFDEIFDRSIRGMLEELNPNLWEYHLERVVDYGHTFSPAIEMAALPSLLHGEAVAIDMALSLSLAFGRDLMNFEEMKGALAIFSALDLPAFHPLLQSKFLFDALEDTALHRGNLQRTPLTAGIGKCVFVNDITEGELQAAVSRLRLLFPTEQACA</sequence>
<accession>A0A7S4ZTX1</accession>
<organism evidence="10">
    <name type="scientific">Rhizobium rhizogenes</name>
    <name type="common">Agrobacterium rhizogenes</name>
    <dbReference type="NCBI Taxonomy" id="359"/>
    <lineage>
        <taxon>Bacteria</taxon>
        <taxon>Pseudomonadati</taxon>
        <taxon>Pseudomonadota</taxon>
        <taxon>Alphaproteobacteria</taxon>
        <taxon>Hyphomicrobiales</taxon>
        <taxon>Rhizobiaceae</taxon>
        <taxon>Rhizobium/Agrobacterium group</taxon>
        <taxon>Rhizobium</taxon>
    </lineage>
</organism>
<dbReference type="InterPro" id="IPR030963">
    <property type="entry name" value="DHQ_synth_fam"/>
</dbReference>
<dbReference type="InterPro" id="IPR050071">
    <property type="entry name" value="Dehydroquinate_synthase"/>
</dbReference>
<dbReference type="Pfam" id="PF24621">
    <property type="entry name" value="DHQS_C"/>
    <property type="match status" value="1"/>
</dbReference>
<dbReference type="GO" id="GO:0000166">
    <property type="term" value="F:nucleotide binding"/>
    <property type="evidence" value="ECO:0007669"/>
    <property type="project" value="UniProtKB-KW"/>
</dbReference>
<keyword evidence="4" id="KW-0547">Nucleotide-binding</keyword>
<keyword evidence="3" id="KW-0479">Metal-binding</keyword>
<dbReference type="InterPro" id="IPR035872">
    <property type="entry name" value="EEVS-like"/>
</dbReference>
<dbReference type="GO" id="GO:0017000">
    <property type="term" value="P:antibiotic biosynthetic process"/>
    <property type="evidence" value="ECO:0007669"/>
    <property type="project" value="InterPro"/>
</dbReference>
<feature type="domain" description="3-dehydroquinate synthase C-terminal" evidence="9">
    <location>
        <begin position="126"/>
        <end position="258"/>
    </location>
</feature>
<dbReference type="PANTHER" id="PTHR43622:SF3">
    <property type="entry name" value="2-EPI-5-EPI-VALIOLONE SYNTHASE"/>
    <property type="match status" value="1"/>
</dbReference>
<name>A0A7S4ZTX1_RHIRH</name>
<dbReference type="EMBL" id="MK318987">
    <property type="protein sequence ID" value="QCL10247.1"/>
    <property type="molecule type" value="Genomic_DNA"/>
</dbReference>
<dbReference type="PIRSF" id="PIRSF001455">
    <property type="entry name" value="DHQ_synth"/>
    <property type="match status" value="1"/>
</dbReference>
<evidence type="ECO:0000256" key="5">
    <source>
        <dbReference type="ARBA" id="ARBA00023027"/>
    </source>
</evidence>
<evidence type="ECO:0000256" key="7">
    <source>
        <dbReference type="ARBA" id="ARBA00023285"/>
    </source>
</evidence>
<dbReference type="GO" id="GO:0003856">
    <property type="term" value="F:3-dehydroquinate synthase activity"/>
    <property type="evidence" value="ECO:0007669"/>
    <property type="project" value="TreeGrafter"/>
</dbReference>
<dbReference type="Gene3D" id="3.40.50.1970">
    <property type="match status" value="1"/>
</dbReference>
<keyword evidence="10" id="KW-0614">Plasmid</keyword>
<evidence type="ECO:0000256" key="3">
    <source>
        <dbReference type="ARBA" id="ARBA00022723"/>
    </source>
</evidence>
<proteinExistence type="predicted"/>
<evidence type="ECO:0000259" key="8">
    <source>
        <dbReference type="Pfam" id="PF01761"/>
    </source>
</evidence>
<feature type="domain" description="3-dehydroquinate synthase N-terminal" evidence="8">
    <location>
        <begin position="12"/>
        <end position="124"/>
    </location>
</feature>
<dbReference type="Pfam" id="PF01761">
    <property type="entry name" value="DHQ_synthase"/>
    <property type="match status" value="1"/>
</dbReference>
<keyword evidence="7" id="KW-0170">Cobalt</keyword>
<dbReference type="PANTHER" id="PTHR43622">
    <property type="entry name" value="3-DEHYDROQUINATE SYNTHASE"/>
    <property type="match status" value="1"/>
</dbReference>
<dbReference type="SUPFAM" id="SSF56796">
    <property type="entry name" value="Dehydroquinate synthase-like"/>
    <property type="match status" value="1"/>
</dbReference>
<dbReference type="GO" id="GO:0009073">
    <property type="term" value="P:aromatic amino acid family biosynthetic process"/>
    <property type="evidence" value="ECO:0007669"/>
    <property type="project" value="InterPro"/>
</dbReference>